<reference evidence="3 4" key="1">
    <citation type="submission" date="2020-07" db="EMBL/GenBank/DDBJ databases">
        <title>Sequencing the genomes of 1000 actinobacteria strains.</title>
        <authorList>
            <person name="Klenk H.-P."/>
        </authorList>
    </citation>
    <scope>NUCLEOTIDE SEQUENCE [LARGE SCALE GENOMIC DNA]</scope>
    <source>
        <strain evidence="3 4">DSM 21349</strain>
    </source>
</reference>
<keyword evidence="1" id="KW-0418">Kinase</keyword>
<dbReference type="GO" id="GO:0004674">
    <property type="term" value="F:protein serine/threonine kinase activity"/>
    <property type="evidence" value="ECO:0007669"/>
    <property type="project" value="UniProtKB-KW"/>
</dbReference>
<dbReference type="PANTHER" id="PTHR35526">
    <property type="entry name" value="ANTI-SIGMA-F FACTOR RSBW-RELATED"/>
    <property type="match status" value="1"/>
</dbReference>
<evidence type="ECO:0000313" key="3">
    <source>
        <dbReference type="EMBL" id="MBA8805251.1"/>
    </source>
</evidence>
<dbReference type="Gene3D" id="3.30.565.10">
    <property type="entry name" value="Histidine kinase-like ATPase, C-terminal domain"/>
    <property type="match status" value="1"/>
</dbReference>
<dbReference type="AlphaFoldDB" id="A0A7W3J2U2"/>
<evidence type="ECO:0000313" key="4">
    <source>
        <dbReference type="Proteomes" id="UP000580910"/>
    </source>
</evidence>
<dbReference type="CDD" id="cd16936">
    <property type="entry name" value="HATPase_RsbW-like"/>
    <property type="match status" value="1"/>
</dbReference>
<dbReference type="SUPFAM" id="SSF55874">
    <property type="entry name" value="ATPase domain of HSP90 chaperone/DNA topoisomerase II/histidine kinase"/>
    <property type="match status" value="1"/>
</dbReference>
<protein>
    <submittedName>
        <fullName evidence="3">Anti-sigma regulatory factor (Ser/Thr protein kinase)</fullName>
    </submittedName>
</protein>
<gene>
    <name evidence="3" type="ORF">FB382_003542</name>
</gene>
<organism evidence="3 4">
    <name type="scientific">Nocardioides ginsengisegetis</name>
    <dbReference type="NCBI Taxonomy" id="661491"/>
    <lineage>
        <taxon>Bacteria</taxon>
        <taxon>Bacillati</taxon>
        <taxon>Actinomycetota</taxon>
        <taxon>Actinomycetes</taxon>
        <taxon>Propionibacteriales</taxon>
        <taxon>Nocardioidaceae</taxon>
        <taxon>Nocardioides</taxon>
    </lineage>
</organism>
<dbReference type="InterPro" id="IPR036890">
    <property type="entry name" value="HATPase_C_sf"/>
</dbReference>
<comment type="caution">
    <text evidence="3">The sequence shown here is derived from an EMBL/GenBank/DDBJ whole genome shotgun (WGS) entry which is preliminary data.</text>
</comment>
<dbReference type="PANTHER" id="PTHR35526:SF3">
    <property type="entry name" value="ANTI-SIGMA-F FACTOR RSBW"/>
    <property type="match status" value="1"/>
</dbReference>
<evidence type="ECO:0000259" key="2">
    <source>
        <dbReference type="Pfam" id="PF13581"/>
    </source>
</evidence>
<dbReference type="EMBL" id="JACGXA010000001">
    <property type="protein sequence ID" value="MBA8805251.1"/>
    <property type="molecule type" value="Genomic_DNA"/>
</dbReference>
<sequence length="141" mass="15214">MNDAPAGEGTQQETRFEVHELPFEMGSNRAARVLLAGFLRHKHLDAQVVQDAAIVLGELVANGLDHGRPDRHDGLEVSWALQDEALEVSVLDGGGETEPHVMPPDVLAARGRGLAMVEALTSRWWVDHTAGTRVTAVLPLA</sequence>
<dbReference type="Proteomes" id="UP000580910">
    <property type="component" value="Unassembled WGS sequence"/>
</dbReference>
<name>A0A7W3J2U2_9ACTN</name>
<dbReference type="Pfam" id="PF13581">
    <property type="entry name" value="HATPase_c_2"/>
    <property type="match status" value="1"/>
</dbReference>
<proteinExistence type="predicted"/>
<feature type="domain" description="Histidine kinase/HSP90-like ATPase" evidence="2">
    <location>
        <begin position="27"/>
        <end position="136"/>
    </location>
</feature>
<keyword evidence="1" id="KW-0723">Serine/threonine-protein kinase</keyword>
<dbReference type="InterPro" id="IPR050267">
    <property type="entry name" value="Anti-sigma-factor_SerPK"/>
</dbReference>
<keyword evidence="4" id="KW-1185">Reference proteome</keyword>
<evidence type="ECO:0000256" key="1">
    <source>
        <dbReference type="ARBA" id="ARBA00022527"/>
    </source>
</evidence>
<accession>A0A7W3J2U2</accession>
<dbReference type="InterPro" id="IPR003594">
    <property type="entry name" value="HATPase_dom"/>
</dbReference>
<dbReference type="RefSeq" id="WP_125036701.1">
    <property type="nucleotide sequence ID" value="NZ_JACGXA010000001.1"/>
</dbReference>
<keyword evidence="1" id="KW-0808">Transferase</keyword>